<dbReference type="AlphaFoldDB" id="A0A0C9UV33"/>
<dbReference type="Proteomes" id="UP000054279">
    <property type="component" value="Unassembled WGS sequence"/>
</dbReference>
<proteinExistence type="predicted"/>
<evidence type="ECO:0000313" key="1">
    <source>
        <dbReference type="EMBL" id="KIJ33127.1"/>
    </source>
</evidence>
<keyword evidence="2" id="KW-1185">Reference proteome</keyword>
<name>A0A0C9UV33_SPHS4</name>
<organism evidence="1 2">
    <name type="scientific">Sphaerobolus stellatus (strain SS14)</name>
    <dbReference type="NCBI Taxonomy" id="990650"/>
    <lineage>
        <taxon>Eukaryota</taxon>
        <taxon>Fungi</taxon>
        <taxon>Dikarya</taxon>
        <taxon>Basidiomycota</taxon>
        <taxon>Agaricomycotina</taxon>
        <taxon>Agaricomycetes</taxon>
        <taxon>Phallomycetidae</taxon>
        <taxon>Geastrales</taxon>
        <taxon>Sphaerobolaceae</taxon>
        <taxon>Sphaerobolus</taxon>
    </lineage>
</organism>
<dbReference type="HOGENOM" id="CLU_2114834_0_0_1"/>
<evidence type="ECO:0000313" key="2">
    <source>
        <dbReference type="Proteomes" id="UP000054279"/>
    </source>
</evidence>
<gene>
    <name evidence="1" type="ORF">M422DRAFT_183634</name>
</gene>
<protein>
    <submittedName>
        <fullName evidence="1">Uncharacterized protein</fullName>
    </submittedName>
</protein>
<reference evidence="1 2" key="1">
    <citation type="submission" date="2014-06" db="EMBL/GenBank/DDBJ databases">
        <title>Evolutionary Origins and Diversification of the Mycorrhizal Mutualists.</title>
        <authorList>
            <consortium name="DOE Joint Genome Institute"/>
            <consortium name="Mycorrhizal Genomics Consortium"/>
            <person name="Kohler A."/>
            <person name="Kuo A."/>
            <person name="Nagy L.G."/>
            <person name="Floudas D."/>
            <person name="Copeland A."/>
            <person name="Barry K.W."/>
            <person name="Cichocki N."/>
            <person name="Veneault-Fourrey C."/>
            <person name="LaButti K."/>
            <person name="Lindquist E.A."/>
            <person name="Lipzen A."/>
            <person name="Lundell T."/>
            <person name="Morin E."/>
            <person name="Murat C."/>
            <person name="Riley R."/>
            <person name="Ohm R."/>
            <person name="Sun H."/>
            <person name="Tunlid A."/>
            <person name="Henrissat B."/>
            <person name="Grigoriev I.V."/>
            <person name="Hibbett D.S."/>
            <person name="Martin F."/>
        </authorList>
    </citation>
    <scope>NUCLEOTIDE SEQUENCE [LARGE SCALE GENOMIC DNA]</scope>
    <source>
        <strain evidence="1 2">SS14</strain>
    </source>
</reference>
<feature type="non-terminal residue" evidence="1">
    <location>
        <position position="1"/>
    </location>
</feature>
<dbReference type="EMBL" id="KN837217">
    <property type="protein sequence ID" value="KIJ33127.1"/>
    <property type="molecule type" value="Genomic_DNA"/>
</dbReference>
<sequence>FTTNNGYYHELTSHWISSYFLRDKMNILTTPEAALSIPNSYSSDLAFWTYVPYNIPMCITNAVICRWLQASDDLLEGMKLPTGRSGRNWLTWPFKVIDLKEIKTLKEERQMDMTL</sequence>
<dbReference type="OrthoDB" id="66881at2759"/>
<accession>A0A0C9UV33</accession>